<keyword evidence="2" id="KW-1185">Reference proteome</keyword>
<name>A0A0K9NGR6_ZOSMR</name>
<sequence length="308" mass="35255">MAATVVDEKSTSEGRDTCYFPECQKDTNCKCEMCLASINATLDLVSSRGSSLKEKKQMSIPLSPYMKTPKQRKDSVFLTATPLHWSTARSMPTEKKMVAVEEKNVENENEKEKKSNKVYLGRGCRLAMWVVAISMVFAINLPFPPSVRTTVILGTKMSEDRAKTVGEELDIWRRKPIFLEKNLCDVFGQNINNGSIWNRSDGLLHLRCTLYANQLEEVLKQNFQLEFKVRNQGKSWTSTDGRVSCSSAVKLSENTWILEYHRSPLVQKSLLVRLVWEWLCFRAAQIVDDLTRFHWFLQKPSSFSPPPT</sequence>
<gene>
    <name evidence="1" type="ORF">ZOSMA_9G00570</name>
</gene>
<evidence type="ECO:0000313" key="1">
    <source>
        <dbReference type="EMBL" id="KMZ55954.1"/>
    </source>
</evidence>
<dbReference type="Proteomes" id="UP000036987">
    <property type="component" value="Unassembled WGS sequence"/>
</dbReference>
<dbReference type="OrthoDB" id="347124at2759"/>
<dbReference type="AlphaFoldDB" id="A0A0K9NGR6"/>
<proteinExistence type="predicted"/>
<protein>
    <submittedName>
        <fullName evidence="1">Uncharacterized protein</fullName>
    </submittedName>
</protein>
<dbReference type="STRING" id="29655.A0A0K9NGR6"/>
<reference evidence="2" key="1">
    <citation type="journal article" date="2016" name="Nature">
        <title>The genome of the seagrass Zostera marina reveals angiosperm adaptation to the sea.</title>
        <authorList>
            <person name="Olsen J.L."/>
            <person name="Rouze P."/>
            <person name="Verhelst B."/>
            <person name="Lin Y.-C."/>
            <person name="Bayer T."/>
            <person name="Collen J."/>
            <person name="Dattolo E."/>
            <person name="De Paoli E."/>
            <person name="Dittami S."/>
            <person name="Maumus F."/>
            <person name="Michel G."/>
            <person name="Kersting A."/>
            <person name="Lauritano C."/>
            <person name="Lohaus R."/>
            <person name="Toepel M."/>
            <person name="Tonon T."/>
            <person name="Vanneste K."/>
            <person name="Amirebrahimi M."/>
            <person name="Brakel J."/>
            <person name="Bostroem C."/>
            <person name="Chovatia M."/>
            <person name="Grimwood J."/>
            <person name="Jenkins J.W."/>
            <person name="Jueterbock A."/>
            <person name="Mraz A."/>
            <person name="Stam W.T."/>
            <person name="Tice H."/>
            <person name="Bornberg-Bauer E."/>
            <person name="Green P.J."/>
            <person name="Pearson G.A."/>
            <person name="Procaccini G."/>
            <person name="Duarte C.M."/>
            <person name="Schmutz J."/>
            <person name="Reusch T.B.H."/>
            <person name="Van de Peer Y."/>
        </authorList>
    </citation>
    <scope>NUCLEOTIDE SEQUENCE [LARGE SCALE GENOMIC DNA]</scope>
    <source>
        <strain evidence="2">cv. Finnish</strain>
    </source>
</reference>
<accession>A0A0K9NGR6</accession>
<organism evidence="1 2">
    <name type="scientific">Zostera marina</name>
    <name type="common">Eelgrass</name>
    <dbReference type="NCBI Taxonomy" id="29655"/>
    <lineage>
        <taxon>Eukaryota</taxon>
        <taxon>Viridiplantae</taxon>
        <taxon>Streptophyta</taxon>
        <taxon>Embryophyta</taxon>
        <taxon>Tracheophyta</taxon>
        <taxon>Spermatophyta</taxon>
        <taxon>Magnoliopsida</taxon>
        <taxon>Liliopsida</taxon>
        <taxon>Zosteraceae</taxon>
        <taxon>Zostera</taxon>
    </lineage>
</organism>
<evidence type="ECO:0000313" key="2">
    <source>
        <dbReference type="Proteomes" id="UP000036987"/>
    </source>
</evidence>
<dbReference type="EMBL" id="LFYR01002228">
    <property type="protein sequence ID" value="KMZ55954.1"/>
    <property type="molecule type" value="Genomic_DNA"/>
</dbReference>
<comment type="caution">
    <text evidence="1">The sequence shown here is derived from an EMBL/GenBank/DDBJ whole genome shotgun (WGS) entry which is preliminary data.</text>
</comment>